<keyword evidence="5 11" id="KW-0067">ATP-binding</keyword>
<dbReference type="Pfam" id="PF00005">
    <property type="entry name" value="ABC_tran"/>
    <property type="match status" value="1"/>
</dbReference>
<evidence type="ECO:0000313" key="11">
    <source>
        <dbReference type="EMBL" id="WOE75156.1"/>
    </source>
</evidence>
<keyword evidence="3 8" id="KW-0812">Transmembrane</keyword>
<feature type="domain" description="ABC transporter" evidence="9">
    <location>
        <begin position="357"/>
        <end position="591"/>
    </location>
</feature>
<keyword evidence="6 8" id="KW-1133">Transmembrane helix</keyword>
<dbReference type="RefSeq" id="WP_317081809.1">
    <property type="nucleotide sequence ID" value="NZ_CP136594.1"/>
</dbReference>
<evidence type="ECO:0000256" key="5">
    <source>
        <dbReference type="ARBA" id="ARBA00022840"/>
    </source>
</evidence>
<dbReference type="PROSITE" id="PS50893">
    <property type="entry name" value="ABC_TRANSPORTER_2"/>
    <property type="match status" value="1"/>
</dbReference>
<name>A0AA97F7Z2_9SPHN</name>
<accession>A0AA97F7Z2</accession>
<dbReference type="PANTHER" id="PTHR24221:SF654">
    <property type="entry name" value="ATP-BINDING CASSETTE SUB-FAMILY B MEMBER 6"/>
    <property type="match status" value="1"/>
</dbReference>
<evidence type="ECO:0000259" key="10">
    <source>
        <dbReference type="PROSITE" id="PS50929"/>
    </source>
</evidence>
<dbReference type="PROSITE" id="PS50929">
    <property type="entry name" value="ABC_TM1F"/>
    <property type="match status" value="1"/>
</dbReference>
<dbReference type="InterPro" id="IPR036640">
    <property type="entry name" value="ABC1_TM_sf"/>
</dbReference>
<evidence type="ECO:0000259" key="9">
    <source>
        <dbReference type="PROSITE" id="PS50893"/>
    </source>
</evidence>
<evidence type="ECO:0000256" key="2">
    <source>
        <dbReference type="ARBA" id="ARBA00022448"/>
    </source>
</evidence>
<keyword evidence="7 8" id="KW-0472">Membrane</keyword>
<dbReference type="Proteomes" id="UP001302429">
    <property type="component" value="Chromosome"/>
</dbReference>
<feature type="transmembrane region" description="Helical" evidence="8">
    <location>
        <begin position="151"/>
        <end position="174"/>
    </location>
</feature>
<dbReference type="InterPro" id="IPR027417">
    <property type="entry name" value="P-loop_NTPase"/>
</dbReference>
<dbReference type="Pfam" id="PF00664">
    <property type="entry name" value="ABC_membrane"/>
    <property type="match status" value="1"/>
</dbReference>
<keyword evidence="4" id="KW-0547">Nucleotide-binding</keyword>
<dbReference type="Gene3D" id="3.40.50.300">
    <property type="entry name" value="P-loop containing nucleotide triphosphate hydrolases"/>
    <property type="match status" value="1"/>
</dbReference>
<dbReference type="PROSITE" id="PS00211">
    <property type="entry name" value="ABC_TRANSPORTER_1"/>
    <property type="match status" value="1"/>
</dbReference>
<evidence type="ECO:0000256" key="6">
    <source>
        <dbReference type="ARBA" id="ARBA00022989"/>
    </source>
</evidence>
<dbReference type="AlphaFoldDB" id="A0AA97F7Z2"/>
<keyword evidence="2" id="KW-0813">Transport</keyword>
<evidence type="ECO:0000256" key="4">
    <source>
        <dbReference type="ARBA" id="ARBA00022741"/>
    </source>
</evidence>
<dbReference type="KEGG" id="acoa:RB602_00100"/>
<dbReference type="CDD" id="cd18582">
    <property type="entry name" value="ABC_6TM_ATM1_ABCB7"/>
    <property type="match status" value="1"/>
</dbReference>
<dbReference type="PANTHER" id="PTHR24221">
    <property type="entry name" value="ATP-BINDING CASSETTE SUB-FAMILY B"/>
    <property type="match status" value="1"/>
</dbReference>
<dbReference type="InterPro" id="IPR003593">
    <property type="entry name" value="AAA+_ATPase"/>
</dbReference>
<sequence length="608" mass="66222">MPPDTSRPDDALPDWGVVRRFLPYLWPKDAPGLRLRIVVALSLILISKAIVLSMPFAFKAAVDAMSGETSEAVTLIMALVGLYALARFGAVVSDNIRNIVFERVGQRATQQLAEHVFVRLHRLSLRFHLARRTGEITKVIERGTKSIDIMLYFLLFNIAPTIIELTAVLVIFWINFGWPLVAATLVMVALYTIFTSRITEWRSKLRAEMNNLDSEALAKAVDSLLNYETVKYFGAEDRESARYQTATRAYADAAVTSENSLALLNIGQSFITNLMMGGAMAFTVWGWSTGRLSVGDLVLVNGLLLQLFRPLDLLGMVYRTIRQGLVDMAAMFTLIDTEAEVTDKPGAQPLALADTGVRFDNVSFGYDDDRMILNGLSFEVGAGETLAIVGPSGAGKSTIARLLFRFYDAKSGAVMIGGENVANVTQASVRNAIGIVPQDTVLFNDTIGYNIAYGHGDADKATVREAAQGAAIAGFIEGLPQGYDTPVGERGLKLSGGEKQRVAIARTLVKNPPILVLDEATSALDSRTEEAILDTLRDIAQQRTTLVIAHRLSTVTHADRIIVLDKGKVAESGTHQELLAKNGLYAEMWARQAADDSADQDDMETVGS</sequence>
<dbReference type="SUPFAM" id="SSF52540">
    <property type="entry name" value="P-loop containing nucleoside triphosphate hydrolases"/>
    <property type="match status" value="1"/>
</dbReference>
<evidence type="ECO:0000256" key="7">
    <source>
        <dbReference type="ARBA" id="ARBA00023136"/>
    </source>
</evidence>
<dbReference type="FunFam" id="3.40.50.300:FF:000186">
    <property type="entry name" value="ATP-binding cassette sub-family B member 7, mitochondrial"/>
    <property type="match status" value="1"/>
</dbReference>
<dbReference type="SUPFAM" id="SSF90123">
    <property type="entry name" value="ABC transporter transmembrane region"/>
    <property type="match status" value="1"/>
</dbReference>
<evidence type="ECO:0000313" key="12">
    <source>
        <dbReference type="Proteomes" id="UP001302429"/>
    </source>
</evidence>
<feature type="transmembrane region" description="Helical" evidence="8">
    <location>
        <begin position="270"/>
        <end position="287"/>
    </location>
</feature>
<feature type="transmembrane region" description="Helical" evidence="8">
    <location>
        <begin position="73"/>
        <end position="93"/>
    </location>
</feature>
<feature type="transmembrane region" description="Helical" evidence="8">
    <location>
        <begin position="180"/>
        <end position="199"/>
    </location>
</feature>
<dbReference type="InterPro" id="IPR039421">
    <property type="entry name" value="Type_1_exporter"/>
</dbReference>
<feature type="domain" description="ABC transmembrane type-1" evidence="10">
    <location>
        <begin position="38"/>
        <end position="323"/>
    </location>
</feature>
<dbReference type="GO" id="GO:0005524">
    <property type="term" value="F:ATP binding"/>
    <property type="evidence" value="ECO:0007669"/>
    <property type="project" value="UniProtKB-KW"/>
</dbReference>
<keyword evidence="12" id="KW-1185">Reference proteome</keyword>
<evidence type="ECO:0000256" key="3">
    <source>
        <dbReference type="ARBA" id="ARBA00022692"/>
    </source>
</evidence>
<dbReference type="Gene3D" id="1.20.1560.10">
    <property type="entry name" value="ABC transporter type 1, transmembrane domain"/>
    <property type="match status" value="1"/>
</dbReference>
<dbReference type="GO" id="GO:0016887">
    <property type="term" value="F:ATP hydrolysis activity"/>
    <property type="evidence" value="ECO:0007669"/>
    <property type="project" value="InterPro"/>
</dbReference>
<feature type="transmembrane region" description="Helical" evidence="8">
    <location>
        <begin position="37"/>
        <end position="58"/>
    </location>
</feature>
<evidence type="ECO:0000256" key="1">
    <source>
        <dbReference type="ARBA" id="ARBA00004651"/>
    </source>
</evidence>
<proteinExistence type="predicted"/>
<dbReference type="GO" id="GO:0005886">
    <property type="term" value="C:plasma membrane"/>
    <property type="evidence" value="ECO:0007669"/>
    <property type="project" value="UniProtKB-SubCell"/>
</dbReference>
<evidence type="ECO:0000256" key="8">
    <source>
        <dbReference type="SAM" id="Phobius"/>
    </source>
</evidence>
<comment type="subcellular location">
    <subcellularLocation>
        <location evidence="1">Cell membrane</location>
        <topology evidence="1">Multi-pass membrane protein</topology>
    </subcellularLocation>
</comment>
<organism evidence="11 12">
    <name type="scientific">Alterisphingorhabdus coralli</name>
    <dbReference type="NCBI Taxonomy" id="3071408"/>
    <lineage>
        <taxon>Bacteria</taxon>
        <taxon>Pseudomonadati</taxon>
        <taxon>Pseudomonadota</taxon>
        <taxon>Alphaproteobacteria</taxon>
        <taxon>Sphingomonadales</taxon>
        <taxon>Sphingomonadaceae</taxon>
        <taxon>Alterisphingorhabdus (ex Yan et al. 2024)</taxon>
    </lineage>
</organism>
<dbReference type="InterPro" id="IPR003439">
    <property type="entry name" value="ABC_transporter-like_ATP-bd"/>
</dbReference>
<protein>
    <submittedName>
        <fullName evidence="11">ABC transporter ATP-binding protein/permease</fullName>
    </submittedName>
</protein>
<gene>
    <name evidence="11" type="ORF">RB602_00100</name>
</gene>
<dbReference type="InterPro" id="IPR017871">
    <property type="entry name" value="ABC_transporter-like_CS"/>
</dbReference>
<dbReference type="GO" id="GO:0140359">
    <property type="term" value="F:ABC-type transporter activity"/>
    <property type="evidence" value="ECO:0007669"/>
    <property type="project" value="InterPro"/>
</dbReference>
<dbReference type="EMBL" id="CP136594">
    <property type="protein sequence ID" value="WOE75156.1"/>
    <property type="molecule type" value="Genomic_DNA"/>
</dbReference>
<reference evidence="11 12" key="1">
    <citation type="submission" date="2023-10" db="EMBL/GenBank/DDBJ databases">
        <title>Complete genome sequence of a Sphingomonadaceae bacterium.</title>
        <authorList>
            <person name="Yan C."/>
        </authorList>
    </citation>
    <scope>NUCLEOTIDE SEQUENCE [LARGE SCALE GENOMIC DNA]</scope>
    <source>
        <strain evidence="11 12">SCSIO 66989</strain>
    </source>
</reference>
<dbReference type="InterPro" id="IPR011527">
    <property type="entry name" value="ABC1_TM_dom"/>
</dbReference>
<dbReference type="SMART" id="SM00382">
    <property type="entry name" value="AAA"/>
    <property type="match status" value="1"/>
</dbReference>